<accession>D3F4L4</accession>
<dbReference type="HOGENOM" id="CLU_1537476_0_0_11"/>
<dbReference type="Proteomes" id="UP000008229">
    <property type="component" value="Chromosome"/>
</dbReference>
<dbReference type="AlphaFoldDB" id="D3F4L4"/>
<keyword evidence="2" id="KW-1185">Reference proteome</keyword>
<name>D3F4L4_CONWI</name>
<reference evidence="1 2" key="1">
    <citation type="journal article" date="2010" name="Stand. Genomic Sci.">
        <title>Complete genome sequence of Conexibacter woesei type strain (ID131577).</title>
        <authorList>
            <person name="Pukall R."/>
            <person name="Lapidus A."/>
            <person name="Glavina Del Rio T."/>
            <person name="Copeland A."/>
            <person name="Tice H."/>
            <person name="Cheng J.-F."/>
            <person name="Lucas S."/>
            <person name="Chen F."/>
            <person name="Nolan M."/>
            <person name="Bruce D."/>
            <person name="Goodwin L."/>
            <person name="Pitluck S."/>
            <person name="Mavromatis K."/>
            <person name="Ivanova N."/>
            <person name="Ovchinnikova G."/>
            <person name="Pati A."/>
            <person name="Chen A."/>
            <person name="Palaniappan K."/>
            <person name="Land M."/>
            <person name="Hauser L."/>
            <person name="Chang Y.-J."/>
            <person name="Jeffries C.D."/>
            <person name="Chain P."/>
            <person name="Meincke L."/>
            <person name="Sims D."/>
            <person name="Brettin T."/>
            <person name="Detter J.C."/>
            <person name="Rohde M."/>
            <person name="Goeker M."/>
            <person name="Bristow J."/>
            <person name="Eisen J.A."/>
            <person name="Markowitz V."/>
            <person name="Kyrpides N.C."/>
            <person name="Klenk H.-P."/>
            <person name="Hugenholtz P."/>
        </authorList>
    </citation>
    <scope>NUCLEOTIDE SEQUENCE [LARGE SCALE GENOMIC DNA]</scope>
    <source>
        <strain evidence="2">DSM 14684 / CIP 108061 / JCM 11494 / NBRC 100937 / ID131577</strain>
    </source>
</reference>
<protein>
    <submittedName>
        <fullName evidence="1">Uncharacterized protein</fullName>
    </submittedName>
</protein>
<sequence>MECFRLPSDAIVAMLIVKAAIGSVRLVTVATYTMFPVPTERVEEVARYLFAAVEPAPEPQPESYEPESAEERDELLRRVYVESEPMFRRLLHLIAEREDPSEPMSYADIGSAMEFTSARSLPGMLGAYGRRSKFRYRGWDPFRRSWDGEAWSHYLAMDPDVAALVRRLYAEHGD</sequence>
<reference evidence="2" key="2">
    <citation type="submission" date="2010-01" db="EMBL/GenBank/DDBJ databases">
        <title>The complete genome of Conexibacter woesei DSM 14684.</title>
        <authorList>
            <consortium name="US DOE Joint Genome Institute (JGI-PGF)"/>
            <person name="Lucas S."/>
            <person name="Copeland A."/>
            <person name="Lapidus A."/>
            <person name="Glavina del Rio T."/>
            <person name="Dalin E."/>
            <person name="Tice H."/>
            <person name="Bruce D."/>
            <person name="Goodwin L."/>
            <person name="Pitluck S."/>
            <person name="Kyrpides N."/>
            <person name="Mavromatis K."/>
            <person name="Ivanova N."/>
            <person name="Mikhailova N."/>
            <person name="Chertkov O."/>
            <person name="Brettin T."/>
            <person name="Detter J.C."/>
            <person name="Han C."/>
            <person name="Larimer F."/>
            <person name="Land M."/>
            <person name="Hauser L."/>
            <person name="Markowitz V."/>
            <person name="Cheng J.-F."/>
            <person name="Hugenholtz P."/>
            <person name="Woyke T."/>
            <person name="Wu D."/>
            <person name="Pukall R."/>
            <person name="Steenblock K."/>
            <person name="Schneider S."/>
            <person name="Klenk H.-P."/>
            <person name="Eisen J.A."/>
        </authorList>
    </citation>
    <scope>NUCLEOTIDE SEQUENCE [LARGE SCALE GENOMIC DNA]</scope>
    <source>
        <strain evidence="2">DSM 14684 / CIP 108061 / JCM 11494 / NBRC 100937 / ID131577</strain>
    </source>
</reference>
<dbReference type="EMBL" id="CP001854">
    <property type="protein sequence ID" value="ADB52471.1"/>
    <property type="molecule type" value="Genomic_DNA"/>
</dbReference>
<evidence type="ECO:0000313" key="2">
    <source>
        <dbReference type="Proteomes" id="UP000008229"/>
    </source>
</evidence>
<proteinExistence type="predicted"/>
<gene>
    <name evidence="1" type="ordered locus">Cwoe_4054</name>
</gene>
<evidence type="ECO:0000313" key="1">
    <source>
        <dbReference type="EMBL" id="ADB52471.1"/>
    </source>
</evidence>
<dbReference type="KEGG" id="cwo:Cwoe_4054"/>
<organism evidence="1 2">
    <name type="scientific">Conexibacter woesei (strain DSM 14684 / CCUG 47730 / CIP 108061 / JCM 11494 / NBRC 100937 / ID131577)</name>
    <dbReference type="NCBI Taxonomy" id="469383"/>
    <lineage>
        <taxon>Bacteria</taxon>
        <taxon>Bacillati</taxon>
        <taxon>Actinomycetota</taxon>
        <taxon>Thermoleophilia</taxon>
        <taxon>Solirubrobacterales</taxon>
        <taxon>Conexibacteraceae</taxon>
        <taxon>Conexibacter</taxon>
    </lineage>
</organism>